<dbReference type="AlphaFoldDB" id="A0A3S3SCH4"/>
<dbReference type="GO" id="GO:0009055">
    <property type="term" value="F:electron transfer activity"/>
    <property type="evidence" value="ECO:0007669"/>
    <property type="project" value="InterPro"/>
</dbReference>
<dbReference type="EMBL" id="SACT01000003">
    <property type="protein sequence ID" value="RVT51506.1"/>
    <property type="molecule type" value="Genomic_DNA"/>
</dbReference>
<evidence type="ECO:0000313" key="9">
    <source>
        <dbReference type="EMBL" id="RVT51506.1"/>
    </source>
</evidence>
<dbReference type="PANTHER" id="PTHR30485:SF2">
    <property type="entry name" value="BLL0597 PROTEIN"/>
    <property type="match status" value="1"/>
</dbReference>
<accession>A0A3S3SCH4</accession>
<dbReference type="InterPro" id="IPR016174">
    <property type="entry name" value="Di-haem_cyt_TM"/>
</dbReference>
<dbReference type="PANTHER" id="PTHR30485">
    <property type="entry name" value="NI/FE-HYDROGENASE 1 B-TYPE CYTOCHROME SUBUNIT"/>
    <property type="match status" value="1"/>
</dbReference>
<evidence type="ECO:0000256" key="3">
    <source>
        <dbReference type="ARBA" id="ARBA00022692"/>
    </source>
</evidence>
<evidence type="ECO:0000256" key="6">
    <source>
        <dbReference type="SAM" id="MobiDB-lite"/>
    </source>
</evidence>
<protein>
    <submittedName>
        <fullName evidence="9">Cytochrome B</fullName>
    </submittedName>
</protein>
<evidence type="ECO:0000256" key="1">
    <source>
        <dbReference type="ARBA" id="ARBA00004651"/>
    </source>
</evidence>
<dbReference type="SUPFAM" id="SSF81342">
    <property type="entry name" value="Transmembrane di-heme cytochromes"/>
    <property type="match status" value="1"/>
</dbReference>
<feature type="transmembrane region" description="Helical" evidence="7">
    <location>
        <begin position="205"/>
        <end position="224"/>
    </location>
</feature>
<dbReference type="GO" id="GO:0005886">
    <property type="term" value="C:plasma membrane"/>
    <property type="evidence" value="ECO:0007669"/>
    <property type="project" value="UniProtKB-SubCell"/>
</dbReference>
<evidence type="ECO:0000256" key="5">
    <source>
        <dbReference type="ARBA" id="ARBA00023136"/>
    </source>
</evidence>
<dbReference type="GO" id="GO:0020037">
    <property type="term" value="F:heme binding"/>
    <property type="evidence" value="ECO:0007669"/>
    <property type="project" value="TreeGrafter"/>
</dbReference>
<keyword evidence="2" id="KW-1003">Cell membrane</keyword>
<dbReference type="RefSeq" id="WP_128198507.1">
    <property type="nucleotide sequence ID" value="NZ_SACT01000003.1"/>
</dbReference>
<evidence type="ECO:0000256" key="7">
    <source>
        <dbReference type="SAM" id="Phobius"/>
    </source>
</evidence>
<evidence type="ECO:0000256" key="4">
    <source>
        <dbReference type="ARBA" id="ARBA00022989"/>
    </source>
</evidence>
<feature type="transmembrane region" description="Helical" evidence="7">
    <location>
        <begin position="159"/>
        <end position="178"/>
    </location>
</feature>
<feature type="transmembrane region" description="Helical" evidence="7">
    <location>
        <begin position="61"/>
        <end position="81"/>
    </location>
</feature>
<feature type="transmembrane region" description="Helical" evidence="7">
    <location>
        <begin position="122"/>
        <end position="144"/>
    </location>
</feature>
<feature type="transmembrane region" description="Helical" evidence="7">
    <location>
        <begin position="39"/>
        <end position="55"/>
    </location>
</feature>
<gene>
    <name evidence="9" type="ORF">ENE75_11825</name>
</gene>
<keyword evidence="4 7" id="KW-1133">Transmembrane helix</keyword>
<evidence type="ECO:0000256" key="2">
    <source>
        <dbReference type="ARBA" id="ARBA00022475"/>
    </source>
</evidence>
<dbReference type="GO" id="GO:0022904">
    <property type="term" value="P:respiratory electron transport chain"/>
    <property type="evidence" value="ECO:0007669"/>
    <property type="project" value="InterPro"/>
</dbReference>
<feature type="region of interest" description="Disordered" evidence="6">
    <location>
        <begin position="1"/>
        <end position="20"/>
    </location>
</feature>
<feature type="domain" description="Cytochrome b561 bacterial/Ni-hydrogenase" evidence="8">
    <location>
        <begin position="32"/>
        <end position="193"/>
    </location>
</feature>
<keyword evidence="3 7" id="KW-0812">Transmembrane</keyword>
<comment type="caution">
    <text evidence="9">The sequence shown here is derived from an EMBL/GenBank/DDBJ whole genome shotgun (WGS) entry which is preliminary data.</text>
</comment>
<name>A0A3S3SCH4_9BURK</name>
<sequence>MNTTSASPADLPGQAGERPRPAAAAGTVRILVWDAPVRVFHWLMVACFATAYLTAETERWRLLHVTAGYTMAGLVAFRLLWGLLGTRHARFASFVRGPQAIGRYLKSLVAGHPEHHVGHNPAGAVAILLLLGLTIVSTATGYAIYNELGPEALEEVHEFAGNAMLAVVIAHVAAVLLSSRLHGENLVRAMVTGFKTGPAADGVRSAWRSLAALMLVAVLGFWAWQWQTAPVPGDLATAGQHATHDHDDDDD</sequence>
<dbReference type="Pfam" id="PF01292">
    <property type="entry name" value="Ni_hydr_CYTB"/>
    <property type="match status" value="1"/>
</dbReference>
<organism evidence="9 10">
    <name type="scientific">Rubrivivax albus</name>
    <dbReference type="NCBI Taxonomy" id="2499835"/>
    <lineage>
        <taxon>Bacteria</taxon>
        <taxon>Pseudomonadati</taxon>
        <taxon>Pseudomonadota</taxon>
        <taxon>Betaproteobacteria</taxon>
        <taxon>Burkholderiales</taxon>
        <taxon>Sphaerotilaceae</taxon>
        <taxon>Rubrivivax</taxon>
    </lineage>
</organism>
<comment type="subcellular location">
    <subcellularLocation>
        <location evidence="1">Cell membrane</location>
        <topology evidence="1">Multi-pass membrane protein</topology>
    </subcellularLocation>
</comment>
<dbReference type="InterPro" id="IPR011577">
    <property type="entry name" value="Cyt_b561_bac/Ni-Hgenase"/>
</dbReference>
<evidence type="ECO:0000259" key="8">
    <source>
        <dbReference type="Pfam" id="PF01292"/>
    </source>
</evidence>
<evidence type="ECO:0000313" key="10">
    <source>
        <dbReference type="Proteomes" id="UP000288178"/>
    </source>
</evidence>
<reference evidence="9 10" key="1">
    <citation type="submission" date="2019-01" db="EMBL/GenBank/DDBJ databases">
        <authorList>
            <person name="Chen W.-M."/>
        </authorList>
    </citation>
    <scope>NUCLEOTIDE SEQUENCE [LARGE SCALE GENOMIC DNA]</scope>
    <source>
        <strain evidence="9 10">ICH-3</strain>
    </source>
</reference>
<dbReference type="InterPro" id="IPR051542">
    <property type="entry name" value="Hydrogenase_cytochrome"/>
</dbReference>
<dbReference type="Gene3D" id="1.20.950.20">
    <property type="entry name" value="Transmembrane di-heme cytochromes, Chain C"/>
    <property type="match status" value="1"/>
</dbReference>
<proteinExistence type="predicted"/>
<keyword evidence="5 7" id="KW-0472">Membrane</keyword>
<dbReference type="Proteomes" id="UP000288178">
    <property type="component" value="Unassembled WGS sequence"/>
</dbReference>
<dbReference type="OrthoDB" id="196472at2"/>
<keyword evidence="10" id="KW-1185">Reference proteome</keyword>